<dbReference type="Pfam" id="PF13577">
    <property type="entry name" value="SnoaL_4"/>
    <property type="match status" value="1"/>
</dbReference>
<protein>
    <submittedName>
        <fullName evidence="2">Nuclear transport factor 2 family protein</fullName>
    </submittedName>
</protein>
<dbReference type="InterPro" id="IPR032710">
    <property type="entry name" value="NTF2-like_dom_sf"/>
</dbReference>
<gene>
    <name evidence="2" type="ORF">WG900_16250</name>
</gene>
<dbReference type="Proteomes" id="UP001379235">
    <property type="component" value="Unassembled WGS sequence"/>
</dbReference>
<evidence type="ECO:0000313" key="3">
    <source>
        <dbReference type="Proteomes" id="UP001379235"/>
    </source>
</evidence>
<dbReference type="EMBL" id="JBBHJY010000009">
    <property type="protein sequence ID" value="MEJ6011466.1"/>
    <property type="molecule type" value="Genomic_DNA"/>
</dbReference>
<evidence type="ECO:0000313" key="2">
    <source>
        <dbReference type="EMBL" id="MEJ6011466.1"/>
    </source>
</evidence>
<evidence type="ECO:0000259" key="1">
    <source>
        <dbReference type="Pfam" id="PF13577"/>
    </source>
</evidence>
<accession>A0ABU8SD18</accession>
<dbReference type="RefSeq" id="WP_339968749.1">
    <property type="nucleotide sequence ID" value="NZ_JBBHJY010000009.1"/>
</dbReference>
<feature type="domain" description="SnoaL-like" evidence="1">
    <location>
        <begin position="8"/>
        <end position="126"/>
    </location>
</feature>
<name>A0ABU8SD18_9SPHN</name>
<sequence length="136" mass="15348">MSFSGPSADRLAIRELLDSYTDAAARMDRGDWLACWTDDATWWTHYFDVSGKAAIASTYDGLMANVEVTSFIGQLGSCEIDGDRAECRSYAQEHLVFKDGAGSHKLVGRYEDTLRKEDGQWRFQARVYKVMIEEMG</sequence>
<comment type="caution">
    <text evidence="2">The sequence shown here is derived from an EMBL/GenBank/DDBJ whole genome shotgun (WGS) entry which is preliminary data.</text>
</comment>
<keyword evidence="3" id="KW-1185">Reference proteome</keyword>
<dbReference type="InterPro" id="IPR037401">
    <property type="entry name" value="SnoaL-like"/>
</dbReference>
<organism evidence="2 3">
    <name type="scientific">Novosphingobium aquae</name>
    <dbReference type="NCBI Taxonomy" id="3133435"/>
    <lineage>
        <taxon>Bacteria</taxon>
        <taxon>Pseudomonadati</taxon>
        <taxon>Pseudomonadota</taxon>
        <taxon>Alphaproteobacteria</taxon>
        <taxon>Sphingomonadales</taxon>
        <taxon>Sphingomonadaceae</taxon>
        <taxon>Novosphingobium</taxon>
    </lineage>
</organism>
<dbReference type="Gene3D" id="3.10.450.50">
    <property type="match status" value="1"/>
</dbReference>
<reference evidence="2 3" key="1">
    <citation type="submission" date="2024-03" db="EMBL/GenBank/DDBJ databases">
        <authorList>
            <person name="Jo J.-H."/>
        </authorList>
    </citation>
    <scope>NUCLEOTIDE SEQUENCE [LARGE SCALE GENOMIC DNA]</scope>
    <source>
        <strain evidence="2 3">AS3R-12</strain>
    </source>
</reference>
<proteinExistence type="predicted"/>
<dbReference type="SUPFAM" id="SSF54427">
    <property type="entry name" value="NTF2-like"/>
    <property type="match status" value="1"/>
</dbReference>
<dbReference type="CDD" id="cd00531">
    <property type="entry name" value="NTF2_like"/>
    <property type="match status" value="1"/>
</dbReference>